<feature type="compositionally biased region" description="Basic and acidic residues" evidence="1">
    <location>
        <begin position="328"/>
        <end position="337"/>
    </location>
</feature>
<feature type="compositionally biased region" description="Basic and acidic residues" evidence="1">
    <location>
        <begin position="281"/>
        <end position="308"/>
    </location>
</feature>
<evidence type="ECO:0000313" key="5">
    <source>
        <dbReference type="Proteomes" id="UP000826234"/>
    </source>
</evidence>
<dbReference type="Pfam" id="PF12885">
    <property type="entry name" value="TORC_M"/>
    <property type="match status" value="1"/>
</dbReference>
<gene>
    <name evidence="4" type="ORF">JD844_034021</name>
</gene>
<keyword evidence="5" id="KW-1185">Reference proteome</keyword>
<dbReference type="PANTHER" id="PTHR13589">
    <property type="entry name" value="CREB-REGULATED TRANSCRIPTION COACTIVATOR"/>
    <property type="match status" value="1"/>
</dbReference>
<keyword evidence="2" id="KW-0472">Membrane</keyword>
<comment type="caution">
    <text evidence="4">The sequence shown here is derived from an EMBL/GenBank/DDBJ whole genome shotgun (WGS) entry which is preliminary data.</text>
</comment>
<feature type="domain" description="Transducer of regulated CREB activity middle" evidence="3">
    <location>
        <begin position="30"/>
        <end position="144"/>
    </location>
</feature>
<dbReference type="InterPro" id="IPR024784">
    <property type="entry name" value="TORC_M"/>
</dbReference>
<evidence type="ECO:0000256" key="2">
    <source>
        <dbReference type="SAM" id="Phobius"/>
    </source>
</evidence>
<feature type="region of interest" description="Disordered" evidence="1">
    <location>
        <begin position="256"/>
        <end position="351"/>
    </location>
</feature>
<accession>A0ABQ7T8B8</accession>
<name>A0ABQ7T8B8_PHRPL</name>
<dbReference type="PANTHER" id="PTHR13589:SF14">
    <property type="entry name" value="CREB-REGULATED TRANSCRIPTION COACTIVATOR 1"/>
    <property type="match status" value="1"/>
</dbReference>
<protein>
    <recommendedName>
        <fullName evidence="3">Transducer of regulated CREB activity middle domain-containing protein</fullName>
    </recommendedName>
</protein>
<proteinExistence type="predicted"/>
<feature type="region of interest" description="Disordered" evidence="1">
    <location>
        <begin position="42"/>
        <end position="70"/>
    </location>
</feature>
<sequence length="440" mass="48460">MHNGVLWLAYTSSQCQLWIHFTFILKSFLLVLLLTVPGMEEEASDTDKNLSKQGWDAKKTGSSRPKSCEVPGINIFPSADQENTTTLIPAAHNTGGSLPDLTNIHFPSPLPTPLDPEESTFPSLSSSNSTGNLAANLTHMGINPANQATHWDRGTLGAEADDSVHEGEADSLLKSYPGLVYNPISHRYLMPVDPEMLQSHEAASHLIQAQVHRVASNDNDTSLFSAASCQPPFAEHRLKKNSVPTGLSFTVTAITHHSGDKRKHHSDGLDDKSSSPKHKKSSEAPRVEKHKSTSKGSDKEASWEKEKSQASAPTPEAKLGHIKSSGTSHKDWHEYSPHRAPPTSPALTSPSHAWVQVESEAIILSEGELHDSPSKQLTPHPSDPRQIPQSREHPSTTPETHVVIDQYEEEDPDYLEPTLWDLIYDEHEGIYYMPLDPREV</sequence>
<evidence type="ECO:0000256" key="1">
    <source>
        <dbReference type="SAM" id="MobiDB-lite"/>
    </source>
</evidence>
<keyword evidence="2" id="KW-0812">Transmembrane</keyword>
<dbReference type="EMBL" id="JAIPUX010000953">
    <property type="protein sequence ID" value="KAH0625777.1"/>
    <property type="molecule type" value="Genomic_DNA"/>
</dbReference>
<feature type="compositionally biased region" description="Basic and acidic residues" evidence="1">
    <location>
        <begin position="45"/>
        <end position="59"/>
    </location>
</feature>
<reference evidence="4 5" key="1">
    <citation type="journal article" date="2022" name="Gigascience">
        <title>A chromosome-level genome assembly and annotation of the desert horned lizard, Phrynosoma platyrhinos, provides insight into chromosomal rearrangements among reptiles.</title>
        <authorList>
            <person name="Koochekian N."/>
            <person name="Ascanio A."/>
            <person name="Farleigh K."/>
            <person name="Card D.C."/>
            <person name="Schield D.R."/>
            <person name="Castoe T.A."/>
            <person name="Jezkova T."/>
        </authorList>
    </citation>
    <scope>NUCLEOTIDE SEQUENCE [LARGE SCALE GENOMIC DNA]</scope>
    <source>
        <strain evidence="4">NK-2021</strain>
    </source>
</reference>
<dbReference type="Proteomes" id="UP000826234">
    <property type="component" value="Unassembled WGS sequence"/>
</dbReference>
<feature type="region of interest" description="Disordered" evidence="1">
    <location>
        <begin position="364"/>
        <end position="399"/>
    </location>
</feature>
<evidence type="ECO:0000313" key="4">
    <source>
        <dbReference type="EMBL" id="KAH0625777.1"/>
    </source>
</evidence>
<evidence type="ECO:0000259" key="3">
    <source>
        <dbReference type="Pfam" id="PF12885"/>
    </source>
</evidence>
<dbReference type="InterPro" id="IPR024786">
    <property type="entry name" value="TORC"/>
</dbReference>
<organism evidence="4 5">
    <name type="scientific">Phrynosoma platyrhinos</name>
    <name type="common">Desert horned lizard</name>
    <dbReference type="NCBI Taxonomy" id="52577"/>
    <lineage>
        <taxon>Eukaryota</taxon>
        <taxon>Metazoa</taxon>
        <taxon>Chordata</taxon>
        <taxon>Craniata</taxon>
        <taxon>Vertebrata</taxon>
        <taxon>Euteleostomi</taxon>
        <taxon>Lepidosauria</taxon>
        <taxon>Squamata</taxon>
        <taxon>Bifurcata</taxon>
        <taxon>Unidentata</taxon>
        <taxon>Episquamata</taxon>
        <taxon>Toxicofera</taxon>
        <taxon>Iguania</taxon>
        <taxon>Phrynosomatidae</taxon>
        <taxon>Phrynosomatinae</taxon>
        <taxon>Phrynosoma</taxon>
    </lineage>
</organism>
<keyword evidence="2" id="KW-1133">Transmembrane helix</keyword>
<feature type="transmembrane region" description="Helical" evidence="2">
    <location>
        <begin position="17"/>
        <end position="36"/>
    </location>
</feature>